<dbReference type="Pfam" id="PF00400">
    <property type="entry name" value="WD40"/>
    <property type="match status" value="2"/>
</dbReference>
<keyword evidence="5" id="KW-0067">ATP-binding</keyword>
<dbReference type="Gene3D" id="1.20.5.300">
    <property type="match status" value="1"/>
</dbReference>
<evidence type="ECO:0000259" key="14">
    <source>
        <dbReference type="PROSITE" id="PS51061"/>
    </source>
</evidence>
<feature type="region of interest" description="Disordered" evidence="12">
    <location>
        <begin position="128"/>
        <end position="150"/>
    </location>
</feature>
<dbReference type="InterPro" id="IPR034069">
    <property type="entry name" value="R3H_Cip2"/>
</dbReference>
<sequence>MTSYSSQGAPDYNLSGVLHFLQSEWRRYEHDRNTWAIERAELRARIALLEGERRSVENLKTDLLRRIKMLELALRQERTKLTPRATTPTNNVVKLPVGVKDAKGRAKSREYLQQCLQEIAYLTSNATLNPITQPSDPTNPDSASQPPRPQFHVLSSVAPAHEEKVAPTQPTESNAEAAISALTKDTELLHPTVDPPPPASDPSDDVMPVSNTQENLAVQQPDKVPDVQLWHPHGSFSSHLDAVRALVYDGSGEGLFTASDDCTIKYWRMLPTAVSQDDQSKPVAELLTTLRGHQAAEAVWGLTLFPSNGQEDMLLVSVSASGKIQLWKTREKEALPVLSWDYFGTEPAPEAEKECKTLPSIPVPTSVTNLADGKEQMAFQPPSDSQAQANMVVGHPTLPLIAAAHEDHYIHVYDIRANAYAPDFLDMRSNSVSGSPATLPMNPTIRFGNNLPAAIAGDTDIIPTAIVIKNIPFNIKREQLLHVIRDLGIPVPYAFNYHFDQGIFRGLAFANFHSPAEANEVVAALNGLEVSGRKLRVEYKKVLQAGEKERIEKEKALKRMQFPSFPDKERKKEKSPTTEHPTLHVQNAPMRGSSPVFGANAPQRSSDPVAGFTLPRIPLQDSGDPALDLNDGSTLEIYSRVLIFKDDRMRDELSFSKSLTPEERRVVHLVSEKLGLYHYTLGTGDDCYVLVTKTNMPHLNVPDLVTPQNAFSKLKPTHATIHNDLLTKNLCRI</sequence>
<keyword evidence="15" id="KW-0413">Isomerase</keyword>
<evidence type="ECO:0000256" key="5">
    <source>
        <dbReference type="ARBA" id="ARBA00022840"/>
    </source>
</evidence>
<evidence type="ECO:0000256" key="6">
    <source>
        <dbReference type="ARBA" id="ARBA00022884"/>
    </source>
</evidence>
<gene>
    <name evidence="15" type="primary">PIN4</name>
    <name evidence="15" type="ORF">MEQU1_002008</name>
</gene>
<dbReference type="InterPro" id="IPR051488">
    <property type="entry name" value="WD_repeat_striatin"/>
</dbReference>
<evidence type="ECO:0000256" key="9">
    <source>
        <dbReference type="PROSITE-ProRule" id="PRU00176"/>
    </source>
</evidence>
<dbReference type="InterPro" id="IPR035979">
    <property type="entry name" value="RBD_domain_sf"/>
</dbReference>
<dbReference type="Gene3D" id="2.130.10.10">
    <property type="entry name" value="YVTN repeat-like/Quinoprotein amine dehydrogenase"/>
    <property type="match status" value="1"/>
</dbReference>
<evidence type="ECO:0000256" key="2">
    <source>
        <dbReference type="ARBA" id="ARBA00022741"/>
    </source>
</evidence>
<keyword evidence="7 11" id="KW-0175">Coiled coil</keyword>
<dbReference type="Pfam" id="PF01424">
    <property type="entry name" value="R3H"/>
    <property type="match status" value="1"/>
</dbReference>
<dbReference type="GO" id="GO:0004386">
    <property type="term" value="F:helicase activity"/>
    <property type="evidence" value="ECO:0007669"/>
    <property type="project" value="UniProtKB-KW"/>
</dbReference>
<comment type="subcellular location">
    <subcellularLocation>
        <location evidence="1">Nucleus</location>
    </subcellularLocation>
</comment>
<dbReference type="PROSITE" id="PS51061">
    <property type="entry name" value="R3H"/>
    <property type="match status" value="1"/>
</dbReference>
<keyword evidence="10" id="KW-0853">WD repeat</keyword>
<evidence type="ECO:0000256" key="7">
    <source>
        <dbReference type="ARBA" id="ARBA00023054"/>
    </source>
</evidence>
<dbReference type="EMBL" id="CP119902">
    <property type="protein sequence ID" value="WFD23319.1"/>
    <property type="molecule type" value="Genomic_DNA"/>
</dbReference>
<dbReference type="Proteomes" id="UP001214415">
    <property type="component" value="Chromosome 3"/>
</dbReference>
<dbReference type="PROSITE" id="PS50082">
    <property type="entry name" value="WD_REPEATS_2"/>
    <property type="match status" value="1"/>
</dbReference>
<dbReference type="SMART" id="SM00320">
    <property type="entry name" value="WD40"/>
    <property type="match status" value="3"/>
</dbReference>
<feature type="domain" description="RRM" evidence="13">
    <location>
        <begin position="464"/>
        <end position="542"/>
    </location>
</feature>
<dbReference type="GO" id="GO:0005524">
    <property type="term" value="F:ATP binding"/>
    <property type="evidence" value="ECO:0007669"/>
    <property type="project" value="UniProtKB-KW"/>
</dbReference>
<dbReference type="InterPro" id="IPR001374">
    <property type="entry name" value="R3H_dom"/>
</dbReference>
<proteinExistence type="predicted"/>
<dbReference type="InterPro" id="IPR036867">
    <property type="entry name" value="R3H_dom_sf"/>
</dbReference>
<evidence type="ECO:0000256" key="11">
    <source>
        <dbReference type="SAM" id="Coils"/>
    </source>
</evidence>
<accession>A0AAF0IYV5</accession>
<dbReference type="GO" id="GO:0003723">
    <property type="term" value="F:RNA binding"/>
    <property type="evidence" value="ECO:0007669"/>
    <property type="project" value="UniProtKB-UniRule"/>
</dbReference>
<feature type="compositionally biased region" description="Polar residues" evidence="12">
    <location>
        <begin position="128"/>
        <end position="145"/>
    </location>
</feature>
<dbReference type="GO" id="GO:0016787">
    <property type="term" value="F:hydrolase activity"/>
    <property type="evidence" value="ECO:0007669"/>
    <property type="project" value="UniProtKB-KW"/>
</dbReference>
<feature type="coiled-coil region" evidence="11">
    <location>
        <begin position="39"/>
        <end position="80"/>
    </location>
</feature>
<feature type="domain" description="R3H" evidence="14">
    <location>
        <begin position="631"/>
        <end position="695"/>
    </location>
</feature>
<dbReference type="InterPro" id="IPR015943">
    <property type="entry name" value="WD40/YVTN_repeat-like_dom_sf"/>
</dbReference>
<dbReference type="PROSITE" id="PS50294">
    <property type="entry name" value="WD_REPEATS_REGION"/>
    <property type="match status" value="1"/>
</dbReference>
<keyword evidence="2" id="KW-0547">Nucleotide-binding</keyword>
<keyword evidence="8" id="KW-0539">Nucleus</keyword>
<dbReference type="PROSITE" id="PS50102">
    <property type="entry name" value="RRM"/>
    <property type="match status" value="1"/>
</dbReference>
<dbReference type="GO" id="GO:0003677">
    <property type="term" value="F:DNA binding"/>
    <property type="evidence" value="ECO:0007669"/>
    <property type="project" value="UniProtKB-ARBA"/>
</dbReference>
<dbReference type="InterPro" id="IPR013258">
    <property type="entry name" value="Striatin_N"/>
</dbReference>
<dbReference type="SUPFAM" id="SSF82708">
    <property type="entry name" value="R3H domain"/>
    <property type="match status" value="1"/>
</dbReference>
<keyword evidence="16" id="KW-1185">Reference proteome</keyword>
<feature type="compositionally biased region" description="Basic and acidic residues" evidence="12">
    <location>
        <begin position="566"/>
        <end position="577"/>
    </location>
</feature>
<evidence type="ECO:0000259" key="13">
    <source>
        <dbReference type="PROSITE" id="PS50102"/>
    </source>
</evidence>
<dbReference type="SUPFAM" id="SSF50978">
    <property type="entry name" value="WD40 repeat-like"/>
    <property type="match status" value="1"/>
</dbReference>
<dbReference type="InterPro" id="IPR000504">
    <property type="entry name" value="RRM_dom"/>
</dbReference>
<evidence type="ECO:0000256" key="3">
    <source>
        <dbReference type="ARBA" id="ARBA00022801"/>
    </source>
</evidence>
<keyword evidence="6 9" id="KW-0694">RNA-binding</keyword>
<evidence type="ECO:0000256" key="8">
    <source>
        <dbReference type="ARBA" id="ARBA00023242"/>
    </source>
</evidence>
<dbReference type="PANTHER" id="PTHR15653">
    <property type="entry name" value="STRIATIN"/>
    <property type="match status" value="1"/>
</dbReference>
<feature type="repeat" description="WD" evidence="10">
    <location>
        <begin position="236"/>
        <end position="269"/>
    </location>
</feature>
<dbReference type="InterPro" id="IPR036322">
    <property type="entry name" value="WD40_repeat_dom_sf"/>
</dbReference>
<organism evidence="15 16">
    <name type="scientific">Malassezia equina</name>
    <dbReference type="NCBI Taxonomy" id="1381935"/>
    <lineage>
        <taxon>Eukaryota</taxon>
        <taxon>Fungi</taxon>
        <taxon>Dikarya</taxon>
        <taxon>Basidiomycota</taxon>
        <taxon>Ustilaginomycotina</taxon>
        <taxon>Malasseziomycetes</taxon>
        <taxon>Malasseziales</taxon>
        <taxon>Malasseziaceae</taxon>
        <taxon>Malassezia</taxon>
    </lineage>
</organism>
<dbReference type="Gene3D" id="3.30.70.330">
    <property type="match status" value="1"/>
</dbReference>
<dbReference type="AlphaFoldDB" id="A0AAF0IYV5"/>
<feature type="region of interest" description="Disordered" evidence="12">
    <location>
        <begin position="558"/>
        <end position="607"/>
    </location>
</feature>
<evidence type="ECO:0000313" key="16">
    <source>
        <dbReference type="Proteomes" id="UP001214415"/>
    </source>
</evidence>
<feature type="region of interest" description="Disordered" evidence="12">
    <location>
        <begin position="188"/>
        <end position="209"/>
    </location>
</feature>
<dbReference type="Pfam" id="PF08232">
    <property type="entry name" value="Striatin"/>
    <property type="match status" value="1"/>
</dbReference>
<keyword evidence="4" id="KW-0347">Helicase</keyword>
<evidence type="ECO:0000256" key="10">
    <source>
        <dbReference type="PROSITE-ProRule" id="PRU00221"/>
    </source>
</evidence>
<name>A0AAF0IYV5_9BASI</name>
<dbReference type="Gene3D" id="3.30.1370.50">
    <property type="entry name" value="R3H-like domain"/>
    <property type="match status" value="1"/>
</dbReference>
<protein>
    <submittedName>
        <fullName evidence="15">Peptidyl-prolyl cis-trans isomerase pin4</fullName>
    </submittedName>
</protein>
<evidence type="ECO:0000256" key="4">
    <source>
        <dbReference type="ARBA" id="ARBA00022806"/>
    </source>
</evidence>
<evidence type="ECO:0000256" key="1">
    <source>
        <dbReference type="ARBA" id="ARBA00004123"/>
    </source>
</evidence>
<dbReference type="Pfam" id="PF00076">
    <property type="entry name" value="RRM_1"/>
    <property type="match status" value="1"/>
</dbReference>
<dbReference type="FunFam" id="3.30.1370.50:FF:000002">
    <property type="entry name" value="Immunoglobulin mu DNA-binding protein 2"/>
    <property type="match status" value="1"/>
</dbReference>
<keyword evidence="3" id="KW-0378">Hydrolase</keyword>
<dbReference type="CDD" id="cd12253">
    <property type="entry name" value="RRM_PIN4_like"/>
    <property type="match status" value="1"/>
</dbReference>
<evidence type="ECO:0000256" key="12">
    <source>
        <dbReference type="SAM" id="MobiDB-lite"/>
    </source>
</evidence>
<dbReference type="SUPFAM" id="SSF54928">
    <property type="entry name" value="RNA-binding domain, RBD"/>
    <property type="match status" value="1"/>
</dbReference>
<dbReference type="SMART" id="SM00360">
    <property type="entry name" value="RRM"/>
    <property type="match status" value="1"/>
</dbReference>
<dbReference type="PANTHER" id="PTHR15653:SF0">
    <property type="entry name" value="CONNECTOR OF KINASE TO AP-1, ISOFORM E"/>
    <property type="match status" value="1"/>
</dbReference>
<reference evidence="15" key="1">
    <citation type="submission" date="2023-03" db="EMBL/GenBank/DDBJ databases">
        <title>Mating type loci evolution in Malassezia.</title>
        <authorList>
            <person name="Coelho M.A."/>
        </authorList>
    </citation>
    <scope>NUCLEOTIDE SEQUENCE</scope>
    <source>
        <strain evidence="15">CBS 12830</strain>
    </source>
</reference>
<dbReference type="InterPro" id="IPR001680">
    <property type="entry name" value="WD40_rpt"/>
</dbReference>
<evidence type="ECO:0000313" key="15">
    <source>
        <dbReference type="EMBL" id="WFD23319.1"/>
    </source>
</evidence>
<dbReference type="GO" id="GO:0005634">
    <property type="term" value="C:nucleus"/>
    <property type="evidence" value="ECO:0007669"/>
    <property type="project" value="UniProtKB-SubCell"/>
</dbReference>
<dbReference type="CDD" id="cd02639">
    <property type="entry name" value="R3H_RRM"/>
    <property type="match status" value="1"/>
</dbReference>
<dbReference type="InterPro" id="IPR034186">
    <property type="entry name" value="PIN4-like_RRM"/>
</dbReference>
<dbReference type="InterPro" id="IPR012677">
    <property type="entry name" value="Nucleotide-bd_a/b_plait_sf"/>
</dbReference>